<keyword evidence="3" id="KW-0862">Zinc</keyword>
<name>A0AAF3FRU6_9BILA</name>
<feature type="domain" description="PHD-type" evidence="4">
    <location>
        <begin position="116"/>
        <end position="217"/>
    </location>
</feature>
<evidence type="ECO:0000259" key="4">
    <source>
        <dbReference type="PROSITE" id="PS51805"/>
    </source>
</evidence>
<dbReference type="InterPro" id="IPR034732">
    <property type="entry name" value="EPHD"/>
</dbReference>
<dbReference type="Proteomes" id="UP000887575">
    <property type="component" value="Unassembled WGS sequence"/>
</dbReference>
<evidence type="ECO:0000313" key="5">
    <source>
        <dbReference type="Proteomes" id="UP000887575"/>
    </source>
</evidence>
<keyword evidence="1" id="KW-0479">Metal-binding</keyword>
<accession>A0AAF3FRU6</accession>
<dbReference type="GO" id="GO:0008270">
    <property type="term" value="F:zinc ion binding"/>
    <property type="evidence" value="ECO:0007669"/>
    <property type="project" value="UniProtKB-KW"/>
</dbReference>
<evidence type="ECO:0000256" key="1">
    <source>
        <dbReference type="ARBA" id="ARBA00022723"/>
    </source>
</evidence>
<keyword evidence="2" id="KW-0863">Zinc-finger</keyword>
<keyword evidence="5" id="KW-1185">Reference proteome</keyword>
<dbReference type="Gene3D" id="3.30.40.10">
    <property type="entry name" value="Zinc/RING finger domain, C3HC4 (zinc finger)"/>
    <property type="match status" value="1"/>
</dbReference>
<evidence type="ECO:0000256" key="2">
    <source>
        <dbReference type="ARBA" id="ARBA00022771"/>
    </source>
</evidence>
<dbReference type="WBParaSite" id="MBELARI_LOCUS8378">
    <property type="protein sequence ID" value="MBELARI_LOCUS8378"/>
    <property type="gene ID" value="MBELARI_LOCUS8378"/>
</dbReference>
<evidence type="ECO:0000256" key="3">
    <source>
        <dbReference type="ARBA" id="ARBA00022833"/>
    </source>
</evidence>
<dbReference type="AlphaFoldDB" id="A0AAF3FRU6"/>
<protein>
    <recommendedName>
        <fullName evidence="4">PHD-type domain-containing protein</fullName>
    </recommendedName>
</protein>
<dbReference type="InterPro" id="IPR013083">
    <property type="entry name" value="Znf_RING/FYVE/PHD"/>
</dbReference>
<dbReference type="PROSITE" id="PS51805">
    <property type="entry name" value="EPHD"/>
    <property type="match status" value="1"/>
</dbReference>
<evidence type="ECO:0000313" key="6">
    <source>
        <dbReference type="WBParaSite" id="MBELARI_LOCUS8378"/>
    </source>
</evidence>
<organism evidence="5 6">
    <name type="scientific">Mesorhabditis belari</name>
    <dbReference type="NCBI Taxonomy" id="2138241"/>
    <lineage>
        <taxon>Eukaryota</taxon>
        <taxon>Metazoa</taxon>
        <taxon>Ecdysozoa</taxon>
        <taxon>Nematoda</taxon>
        <taxon>Chromadorea</taxon>
        <taxon>Rhabditida</taxon>
        <taxon>Rhabditina</taxon>
        <taxon>Rhabditomorpha</taxon>
        <taxon>Rhabditoidea</taxon>
        <taxon>Rhabditidae</taxon>
        <taxon>Mesorhabditinae</taxon>
        <taxon>Mesorhabditis</taxon>
    </lineage>
</organism>
<sequence length="217" mass="24937">MCSHQRKTLCNEDHENQLRKEACYKEEKEDRQQKKKKIDEKFAEDRHLTKKLAEKFAKQKKKEDDGAVLKFKVKDDKQKVSVENSASHNKIILQAEERHVSKQYQLELRNDALCSQFKCAACSQRSNVDDLGDLFGPYYVPKISKKDEFLIDVWLHGDCVLHLPKVFLHGGELTHLEEVINQSWKNKCVVCHEVGASIIAAASGNAHFPCAKKKGFL</sequence>
<proteinExistence type="predicted"/>
<reference evidence="6" key="1">
    <citation type="submission" date="2024-02" db="UniProtKB">
        <authorList>
            <consortium name="WormBaseParasite"/>
        </authorList>
    </citation>
    <scope>IDENTIFICATION</scope>
</reference>